<evidence type="ECO:0000256" key="9">
    <source>
        <dbReference type="ARBA" id="ARBA00023136"/>
    </source>
</evidence>
<dbReference type="Pfam" id="PF02355">
    <property type="entry name" value="SecD_SecF_C"/>
    <property type="match status" value="1"/>
</dbReference>
<dbReference type="OrthoDB" id="9774769at2"/>
<name>A0A4R6Z9B9_9GAMM</name>
<comment type="similarity">
    <text evidence="10">Belongs to the SecD/SecF family. SecF subfamily.</text>
</comment>
<comment type="caution">
    <text evidence="13">The sequence shown here is derived from an EMBL/GenBank/DDBJ whole genome shotgun (WGS) entry which is preliminary data.</text>
</comment>
<dbReference type="AlphaFoldDB" id="A0A4R6Z9B9"/>
<dbReference type="RefSeq" id="WP_133816631.1">
    <property type="nucleotide sequence ID" value="NZ_SNZH01000001.1"/>
</dbReference>
<dbReference type="InterPro" id="IPR022813">
    <property type="entry name" value="SecD/SecF_arch_bac"/>
</dbReference>
<evidence type="ECO:0000256" key="6">
    <source>
        <dbReference type="ARBA" id="ARBA00022927"/>
    </source>
</evidence>
<dbReference type="InterPro" id="IPR005665">
    <property type="entry name" value="SecF_bac"/>
</dbReference>
<dbReference type="SUPFAM" id="SSF82866">
    <property type="entry name" value="Multidrug efflux transporter AcrB transmembrane domain"/>
    <property type="match status" value="1"/>
</dbReference>
<feature type="domain" description="SSD" evidence="12">
    <location>
        <begin position="175"/>
        <end position="326"/>
    </location>
</feature>
<comment type="caution">
    <text evidence="10">Lacks conserved residue(s) required for the propagation of feature annotation.</text>
</comment>
<dbReference type="NCBIfam" id="TIGR00966">
    <property type="entry name" value="transloc_SecF"/>
    <property type="match status" value="1"/>
</dbReference>
<reference evidence="13 14" key="1">
    <citation type="submission" date="2019-03" db="EMBL/GenBank/DDBJ databases">
        <title>Genomic Encyclopedia of Type Strains, Phase IV (KMG-IV): sequencing the most valuable type-strain genomes for metagenomic binning, comparative biology and taxonomic classification.</title>
        <authorList>
            <person name="Goeker M."/>
        </authorList>
    </citation>
    <scope>NUCLEOTIDE SEQUENCE [LARGE SCALE GENOMIC DNA]</scope>
    <source>
        <strain evidence="13 14">DSM 21667</strain>
    </source>
</reference>
<dbReference type="InterPro" id="IPR048634">
    <property type="entry name" value="SecD_SecF_C"/>
</dbReference>
<evidence type="ECO:0000256" key="1">
    <source>
        <dbReference type="ARBA" id="ARBA00004651"/>
    </source>
</evidence>
<evidence type="ECO:0000259" key="12">
    <source>
        <dbReference type="PROSITE" id="PS50156"/>
    </source>
</evidence>
<feature type="transmembrane region" description="Helical" evidence="10">
    <location>
        <begin position="277"/>
        <end position="298"/>
    </location>
</feature>
<feature type="transmembrane region" description="Helical" evidence="10">
    <location>
        <begin position="20"/>
        <end position="39"/>
    </location>
</feature>
<dbReference type="PROSITE" id="PS50156">
    <property type="entry name" value="SSD"/>
    <property type="match status" value="1"/>
</dbReference>
<dbReference type="GO" id="GO:0065002">
    <property type="term" value="P:intracellular protein transmembrane transport"/>
    <property type="evidence" value="ECO:0007669"/>
    <property type="project" value="UniProtKB-UniRule"/>
</dbReference>
<evidence type="ECO:0000256" key="10">
    <source>
        <dbReference type="HAMAP-Rule" id="MF_01464"/>
    </source>
</evidence>
<gene>
    <name evidence="10" type="primary">secF</name>
    <name evidence="13" type="ORF">DFR29_101128</name>
</gene>
<feature type="transmembrane region" description="Helical" evidence="10">
    <location>
        <begin position="304"/>
        <end position="329"/>
    </location>
</feature>
<dbReference type="InterPro" id="IPR022645">
    <property type="entry name" value="SecD/SecF_bac"/>
</dbReference>
<dbReference type="Proteomes" id="UP000295293">
    <property type="component" value="Unassembled WGS sequence"/>
</dbReference>
<evidence type="ECO:0000256" key="11">
    <source>
        <dbReference type="SAM" id="MobiDB-lite"/>
    </source>
</evidence>
<evidence type="ECO:0000313" key="14">
    <source>
        <dbReference type="Proteomes" id="UP000295293"/>
    </source>
</evidence>
<keyword evidence="8 10" id="KW-0811">Translocation</keyword>
<organism evidence="13 14">
    <name type="scientific">Tahibacter aquaticus</name>
    <dbReference type="NCBI Taxonomy" id="520092"/>
    <lineage>
        <taxon>Bacteria</taxon>
        <taxon>Pseudomonadati</taxon>
        <taxon>Pseudomonadota</taxon>
        <taxon>Gammaproteobacteria</taxon>
        <taxon>Lysobacterales</taxon>
        <taxon>Rhodanobacteraceae</taxon>
        <taxon>Tahibacter</taxon>
    </lineage>
</organism>
<dbReference type="GO" id="GO:0015450">
    <property type="term" value="F:protein-transporting ATPase activity"/>
    <property type="evidence" value="ECO:0007669"/>
    <property type="project" value="InterPro"/>
</dbReference>
<evidence type="ECO:0000256" key="4">
    <source>
        <dbReference type="ARBA" id="ARBA00022519"/>
    </source>
</evidence>
<dbReference type="PANTHER" id="PTHR30081:SF8">
    <property type="entry name" value="PROTEIN TRANSLOCASE SUBUNIT SECF"/>
    <property type="match status" value="1"/>
</dbReference>
<evidence type="ECO:0000313" key="13">
    <source>
        <dbReference type="EMBL" id="TDR48508.1"/>
    </source>
</evidence>
<feature type="region of interest" description="Disordered" evidence="11">
    <location>
        <begin position="98"/>
        <end position="119"/>
    </location>
</feature>
<dbReference type="GO" id="GO:0006605">
    <property type="term" value="P:protein targeting"/>
    <property type="evidence" value="ECO:0007669"/>
    <property type="project" value="UniProtKB-UniRule"/>
</dbReference>
<dbReference type="InterPro" id="IPR000731">
    <property type="entry name" value="SSD"/>
</dbReference>
<evidence type="ECO:0000256" key="2">
    <source>
        <dbReference type="ARBA" id="ARBA00022448"/>
    </source>
</evidence>
<dbReference type="PANTHER" id="PTHR30081">
    <property type="entry name" value="PROTEIN-EXPORT MEMBRANE PROTEIN SEC"/>
    <property type="match status" value="1"/>
</dbReference>
<keyword evidence="5 10" id="KW-0812">Transmembrane</keyword>
<dbReference type="InterPro" id="IPR055344">
    <property type="entry name" value="SecD_SecF_C_bact"/>
</dbReference>
<keyword evidence="6 10" id="KW-0653">Protein transport</keyword>
<accession>A0A4R6Z9B9</accession>
<keyword evidence="9 10" id="KW-0472">Membrane</keyword>
<dbReference type="EMBL" id="SNZH01000001">
    <property type="protein sequence ID" value="TDR48508.1"/>
    <property type="molecule type" value="Genomic_DNA"/>
</dbReference>
<evidence type="ECO:0000256" key="7">
    <source>
        <dbReference type="ARBA" id="ARBA00022989"/>
    </source>
</evidence>
<keyword evidence="3 10" id="KW-1003">Cell membrane</keyword>
<keyword evidence="4" id="KW-0997">Cell inner membrane</keyword>
<dbReference type="GO" id="GO:0005886">
    <property type="term" value="C:plasma membrane"/>
    <property type="evidence" value="ECO:0007669"/>
    <property type="project" value="UniProtKB-SubCell"/>
</dbReference>
<keyword evidence="7 10" id="KW-1133">Transmembrane helix</keyword>
<dbReference type="InterPro" id="IPR022646">
    <property type="entry name" value="SecD/SecF_CS"/>
</dbReference>
<evidence type="ECO:0000256" key="3">
    <source>
        <dbReference type="ARBA" id="ARBA00022475"/>
    </source>
</evidence>
<comment type="function">
    <text evidence="10">Part of the Sec protein translocase complex. Interacts with the SecYEG preprotein conducting channel. SecDF uses the proton motive force (PMF) to complete protein translocation after the ATP-dependent function of SecA.</text>
</comment>
<feature type="compositionally biased region" description="Low complexity" evidence="11">
    <location>
        <begin position="98"/>
        <end position="111"/>
    </location>
</feature>
<dbReference type="Pfam" id="PF07549">
    <property type="entry name" value="Sec_GG"/>
    <property type="match status" value="1"/>
</dbReference>
<keyword evidence="14" id="KW-1185">Reference proteome</keyword>
<dbReference type="Gene3D" id="1.20.1640.10">
    <property type="entry name" value="Multidrug efflux transporter AcrB transmembrane domain"/>
    <property type="match status" value="1"/>
</dbReference>
<keyword evidence="2 10" id="KW-0813">Transport</keyword>
<proteinExistence type="inferred from homology"/>
<protein>
    <recommendedName>
        <fullName evidence="10">Protein-export membrane protein SecF</fullName>
    </recommendedName>
</protein>
<comment type="subunit">
    <text evidence="10">Forms a complex with SecD. Part of the essential Sec protein translocation apparatus which comprises SecA, SecYEG and auxiliary proteins SecDF-YajC and YidC.</text>
</comment>
<dbReference type="NCBIfam" id="TIGR00916">
    <property type="entry name" value="2A0604s01"/>
    <property type="match status" value="1"/>
</dbReference>
<dbReference type="GO" id="GO:0043952">
    <property type="term" value="P:protein transport by the Sec complex"/>
    <property type="evidence" value="ECO:0007669"/>
    <property type="project" value="UniProtKB-UniRule"/>
</dbReference>
<evidence type="ECO:0000256" key="5">
    <source>
        <dbReference type="ARBA" id="ARBA00022692"/>
    </source>
</evidence>
<dbReference type="PRINTS" id="PR01755">
    <property type="entry name" value="SECFTRNLCASE"/>
</dbReference>
<sequence length="348" mass="37217">MELFKSSTNFDFMAWRVPSLIISAILCVASLGIVFIHGLDYGLDFEGGALVEVKYKESAEIADIRASLEGAGFKNAVVQALGTTTEYAIRIKPHDGEGAAPAPAADAGKAAQSKEGEAAAKESEAAASESVAKAATDKIAKEVLAALQKNRADVSIKRSEFVGASVGEELRSQGLVAVLFVILGIMVYLWIRFEWRFAVAAVASEIHDTLITVGIFALTGREFDLPALAAVLSVVGYSINDKVVVFDRVREIFRASRKDVPYDVLNRSINSTMSRTIMTGLTTGLAVGTLYFVGGPALENFGLIMLIGIAVGTLSSVFFANPILLYLGVSKQDLMAMTKEDPELARRP</sequence>
<dbReference type="HAMAP" id="MF_01464_B">
    <property type="entry name" value="SecF_B"/>
    <property type="match status" value="1"/>
</dbReference>
<comment type="subcellular location">
    <subcellularLocation>
        <location evidence="1 10">Cell membrane</location>
        <topology evidence="1 10">Multi-pass membrane protein</topology>
    </subcellularLocation>
</comment>
<feature type="transmembrane region" description="Helical" evidence="10">
    <location>
        <begin position="174"/>
        <end position="191"/>
    </location>
</feature>
<evidence type="ECO:0000256" key="8">
    <source>
        <dbReference type="ARBA" id="ARBA00023010"/>
    </source>
</evidence>